<evidence type="ECO:0000256" key="4">
    <source>
        <dbReference type="SAM" id="Coils"/>
    </source>
</evidence>
<evidence type="ECO:0000256" key="1">
    <source>
        <dbReference type="ARBA" id="ARBA00009778"/>
    </source>
</evidence>
<keyword evidence="3" id="KW-0479">Metal-binding</keyword>
<comment type="caution">
    <text evidence="7">The sequence shown here is derived from an EMBL/GenBank/DDBJ whole genome shotgun (WGS) entry which is preliminary data.</text>
</comment>
<evidence type="ECO:0000256" key="2">
    <source>
        <dbReference type="ARBA" id="ARBA00023054"/>
    </source>
</evidence>
<feature type="coiled-coil region" evidence="4">
    <location>
        <begin position="242"/>
        <end position="329"/>
    </location>
</feature>
<feature type="domain" description="SWIM-type" evidence="6">
    <location>
        <begin position="29"/>
        <end position="68"/>
    </location>
</feature>
<dbReference type="AlphaFoldDB" id="A0A396JHU8"/>
<feature type="coiled-coil region" evidence="4">
    <location>
        <begin position="148"/>
        <end position="202"/>
    </location>
</feature>
<gene>
    <name evidence="7" type="ORF">MtrunA17_Chr2g0326021</name>
</gene>
<dbReference type="EMBL" id="PSQE01000002">
    <property type="protein sequence ID" value="RHN75883.1"/>
    <property type="molecule type" value="Genomic_DNA"/>
</dbReference>
<feature type="coiled-coil region" evidence="4">
    <location>
        <begin position="407"/>
        <end position="465"/>
    </location>
</feature>
<evidence type="ECO:0000256" key="5">
    <source>
        <dbReference type="SAM" id="MobiDB-lite"/>
    </source>
</evidence>
<evidence type="ECO:0000313" key="7">
    <source>
        <dbReference type="EMBL" id="RHN75883.1"/>
    </source>
</evidence>
<dbReference type="PANTHER" id="PTHR34224">
    <property type="entry name" value="INTERACTOR OF CONSTITUTIVE ACTIVE ROPS 2, CHLOROPLASTIC-RELATED"/>
    <property type="match status" value="1"/>
</dbReference>
<dbReference type="GO" id="GO:0008270">
    <property type="term" value="F:zinc ion binding"/>
    <property type="evidence" value="ECO:0007669"/>
    <property type="project" value="UniProtKB-KW"/>
</dbReference>
<dbReference type="Gramene" id="rna12141">
    <property type="protein sequence ID" value="RHN75883.1"/>
    <property type="gene ID" value="gene12141"/>
</dbReference>
<keyword evidence="3" id="KW-0863">Zinc-finger</keyword>
<reference evidence="7" key="1">
    <citation type="journal article" date="2018" name="Nat. Plants">
        <title>Whole-genome landscape of Medicago truncatula symbiotic genes.</title>
        <authorList>
            <person name="Pecrix Y."/>
            <person name="Gamas P."/>
            <person name="Carrere S."/>
        </authorList>
    </citation>
    <scope>NUCLEOTIDE SEQUENCE</scope>
    <source>
        <tissue evidence="7">Leaves</tissue>
    </source>
</reference>
<organism evidence="7">
    <name type="scientific">Medicago truncatula</name>
    <name type="common">Barrel medic</name>
    <name type="synonym">Medicago tribuloides</name>
    <dbReference type="NCBI Taxonomy" id="3880"/>
    <lineage>
        <taxon>Eukaryota</taxon>
        <taxon>Viridiplantae</taxon>
        <taxon>Streptophyta</taxon>
        <taxon>Embryophyta</taxon>
        <taxon>Tracheophyta</taxon>
        <taxon>Spermatophyta</taxon>
        <taxon>Magnoliopsida</taxon>
        <taxon>eudicotyledons</taxon>
        <taxon>Gunneridae</taxon>
        <taxon>Pentapetalae</taxon>
        <taxon>rosids</taxon>
        <taxon>fabids</taxon>
        <taxon>Fabales</taxon>
        <taxon>Fabaceae</taxon>
        <taxon>Papilionoideae</taxon>
        <taxon>50 kb inversion clade</taxon>
        <taxon>NPAAA clade</taxon>
        <taxon>Hologalegina</taxon>
        <taxon>IRL clade</taxon>
        <taxon>Trifolieae</taxon>
        <taxon>Medicago</taxon>
    </lineage>
</organism>
<evidence type="ECO:0000259" key="6">
    <source>
        <dbReference type="PROSITE" id="PS50966"/>
    </source>
</evidence>
<comment type="similarity">
    <text evidence="1">Belongs to the ICR family.</text>
</comment>
<feature type="region of interest" description="Disordered" evidence="5">
    <location>
        <begin position="93"/>
        <end position="123"/>
    </location>
</feature>
<dbReference type="PANTHER" id="PTHR34224:SF18">
    <property type="entry name" value="INTERACTOR OF CONSTITUTIVE ACTIVE ROPS 3"/>
    <property type="match status" value="1"/>
</dbReference>
<dbReference type="InterPro" id="IPR029688">
    <property type="entry name" value="ICR"/>
</dbReference>
<feature type="compositionally biased region" description="Basic and acidic residues" evidence="5">
    <location>
        <begin position="97"/>
        <end position="118"/>
    </location>
</feature>
<accession>A0A396JHU8</accession>
<dbReference type="PROSITE" id="PS50966">
    <property type="entry name" value="ZF_SWIM"/>
    <property type="match status" value="1"/>
</dbReference>
<protein>
    <submittedName>
        <fullName evidence="7">Putative Zinc finger, SWIM-type, interactor of constitutive active ROPs</fullName>
    </submittedName>
</protein>
<name>A0A396JHU8_MEDTR</name>
<dbReference type="Proteomes" id="UP000265566">
    <property type="component" value="Chromosome 2"/>
</dbReference>
<proteinExistence type="inferred from homology"/>
<evidence type="ECO:0000256" key="3">
    <source>
        <dbReference type="PROSITE-ProRule" id="PRU00325"/>
    </source>
</evidence>
<keyword evidence="2 4" id="KW-0175">Coiled coil</keyword>
<sequence>MRSQSPWLELFKTLLKGTTLGASCNLGGFKIKLSLLLLLVEEYCTCVSVIHRKNFFCSHYITYFDYFRTKSSKVPQTQRVCHHLDTNSALNQFHKTSSNDKSSKVTDRRSPRNTAPERKRPRSSRIHELIVNSEKARTQIAESPDTELQNLRHKLSKSLSLVKNMENQLRDCKESNQAQPLVNETLRQLEAAKRTVELLRADAAKSVHVSKLESSLAHDRNLEMESERLEKNDSTNHIEIEFRSLRSEVELLRSAIEIAEIKFQEEQIQNTVKIRNAYELIERVKSELSQRESELERKKAEIEELKEKLMDKENELQGIVNENERLNLKLEKSVSLSSKKELEFKKELKRLDEYVVALKGEMMDKETTLQNISEENEMLKWEINKRFTFTHDGIMKEEVAAEIGAAKAAERDAIAKLKIMKEEAEKSSSKAARVAEQLEAAQVANMEKEDELKRIKVQCDQWRKAAEAAAAMFSAGNNGKIAERSMSMDNNYNNNVMKNKHLNFYDETDDWSDLQGKKNGNVLKKIGVLWKKPQKTTG</sequence>
<keyword evidence="3" id="KW-0862">Zinc</keyword>
<dbReference type="InterPro" id="IPR007527">
    <property type="entry name" value="Znf_SWIM"/>
</dbReference>